<dbReference type="OrthoDB" id="6106139at2759"/>
<sequence length="270" mass="31369">MITLNMTDDNYVLWYGLNGYGITCFYLGINILIFVVAIVAVLLNGIIIYILFGRDFREDVSCIFISHLALSDFLSAVLLFYNVIYNLIHFKHFYECAIRFGLVNGVFLNSSVILLSLTAERYAKILLPFKYASLITPEKAKYFMISSWVVCLVICQAPLFGWNQDTSEEYCRYFGVFTKNFLLIYCAIMYMMSFLVFLMYCHILCIAFKQNNKIRRADHRQINKRHTHIWWKPTKTAMIIVGINVVSWLPSGSNNIHSCKSSDMFIRNAF</sequence>
<evidence type="ECO:0000256" key="4">
    <source>
        <dbReference type="ARBA" id="ARBA00022989"/>
    </source>
</evidence>
<dbReference type="Pfam" id="PF00001">
    <property type="entry name" value="7tm_1"/>
    <property type="match status" value="1"/>
</dbReference>
<comment type="subcellular location">
    <subcellularLocation>
        <location evidence="1">Cell membrane</location>
        <topology evidence="1">Multi-pass membrane protein</topology>
    </subcellularLocation>
</comment>
<feature type="transmembrane region" description="Helical" evidence="6">
    <location>
        <begin position="182"/>
        <end position="208"/>
    </location>
</feature>
<gene>
    <name evidence="8" type="ORF">MCOR_10570</name>
</gene>
<evidence type="ECO:0000313" key="8">
    <source>
        <dbReference type="EMBL" id="CAC5372504.1"/>
    </source>
</evidence>
<evidence type="ECO:0000313" key="9">
    <source>
        <dbReference type="Proteomes" id="UP000507470"/>
    </source>
</evidence>
<keyword evidence="9" id="KW-1185">Reference proteome</keyword>
<dbReference type="Gene3D" id="1.20.1070.10">
    <property type="entry name" value="Rhodopsin 7-helix transmembrane proteins"/>
    <property type="match status" value="1"/>
</dbReference>
<feature type="transmembrane region" description="Helical" evidence="6">
    <location>
        <begin position="97"/>
        <end position="119"/>
    </location>
</feature>
<dbReference type="EMBL" id="CACVKT020001854">
    <property type="protein sequence ID" value="CAC5372504.1"/>
    <property type="molecule type" value="Genomic_DNA"/>
</dbReference>
<dbReference type="PROSITE" id="PS50262">
    <property type="entry name" value="G_PROTEIN_RECEP_F1_2"/>
    <property type="match status" value="1"/>
</dbReference>
<dbReference type="InterPro" id="IPR000276">
    <property type="entry name" value="GPCR_Rhodpsn"/>
</dbReference>
<evidence type="ECO:0000259" key="7">
    <source>
        <dbReference type="PROSITE" id="PS50262"/>
    </source>
</evidence>
<dbReference type="AlphaFoldDB" id="A0A6J8AS16"/>
<keyword evidence="5 6" id="KW-0472">Membrane</keyword>
<feature type="transmembrane region" description="Helical" evidence="6">
    <location>
        <begin position="229"/>
        <end position="249"/>
    </location>
</feature>
<accession>A0A6J8AS16</accession>
<evidence type="ECO:0000256" key="2">
    <source>
        <dbReference type="ARBA" id="ARBA00022475"/>
    </source>
</evidence>
<proteinExistence type="predicted"/>
<feature type="transmembrane region" description="Helical" evidence="6">
    <location>
        <begin position="64"/>
        <end position="85"/>
    </location>
</feature>
<keyword evidence="4 6" id="KW-1133">Transmembrane helix</keyword>
<dbReference type="InterPro" id="IPR017452">
    <property type="entry name" value="GPCR_Rhodpsn_7TM"/>
</dbReference>
<protein>
    <submittedName>
        <fullName evidence="8">ADORA1</fullName>
    </submittedName>
</protein>
<feature type="domain" description="G-protein coupled receptors family 1 profile" evidence="7">
    <location>
        <begin position="43"/>
        <end position="250"/>
    </location>
</feature>
<dbReference type="PRINTS" id="PR00237">
    <property type="entry name" value="GPCRRHODOPSN"/>
</dbReference>
<evidence type="ECO:0000256" key="1">
    <source>
        <dbReference type="ARBA" id="ARBA00004651"/>
    </source>
</evidence>
<organism evidence="8 9">
    <name type="scientific">Mytilus coruscus</name>
    <name type="common">Sea mussel</name>
    <dbReference type="NCBI Taxonomy" id="42192"/>
    <lineage>
        <taxon>Eukaryota</taxon>
        <taxon>Metazoa</taxon>
        <taxon>Spiralia</taxon>
        <taxon>Lophotrochozoa</taxon>
        <taxon>Mollusca</taxon>
        <taxon>Bivalvia</taxon>
        <taxon>Autobranchia</taxon>
        <taxon>Pteriomorphia</taxon>
        <taxon>Mytilida</taxon>
        <taxon>Mytiloidea</taxon>
        <taxon>Mytilidae</taxon>
        <taxon>Mytilinae</taxon>
        <taxon>Mytilus</taxon>
    </lineage>
</organism>
<feature type="transmembrane region" description="Helical" evidence="6">
    <location>
        <begin position="20"/>
        <end position="52"/>
    </location>
</feature>
<dbReference type="PANTHER" id="PTHR22750">
    <property type="entry name" value="G-PROTEIN COUPLED RECEPTOR"/>
    <property type="match status" value="1"/>
</dbReference>
<name>A0A6J8AS16_MYTCO</name>
<keyword evidence="3 6" id="KW-0812">Transmembrane</keyword>
<evidence type="ECO:0000256" key="5">
    <source>
        <dbReference type="ARBA" id="ARBA00023136"/>
    </source>
</evidence>
<dbReference type="GO" id="GO:0005886">
    <property type="term" value="C:plasma membrane"/>
    <property type="evidence" value="ECO:0007669"/>
    <property type="project" value="UniProtKB-SubCell"/>
</dbReference>
<dbReference type="CDD" id="cd00637">
    <property type="entry name" value="7tm_classA_rhodopsin-like"/>
    <property type="match status" value="1"/>
</dbReference>
<dbReference type="SUPFAM" id="SSF81321">
    <property type="entry name" value="Family A G protein-coupled receptor-like"/>
    <property type="match status" value="1"/>
</dbReference>
<dbReference type="Proteomes" id="UP000507470">
    <property type="component" value="Unassembled WGS sequence"/>
</dbReference>
<evidence type="ECO:0000256" key="6">
    <source>
        <dbReference type="SAM" id="Phobius"/>
    </source>
</evidence>
<evidence type="ECO:0000256" key="3">
    <source>
        <dbReference type="ARBA" id="ARBA00022692"/>
    </source>
</evidence>
<keyword evidence="2" id="KW-1003">Cell membrane</keyword>
<dbReference type="GO" id="GO:0004930">
    <property type="term" value="F:G protein-coupled receptor activity"/>
    <property type="evidence" value="ECO:0007669"/>
    <property type="project" value="InterPro"/>
</dbReference>
<reference evidence="8 9" key="1">
    <citation type="submission" date="2020-06" db="EMBL/GenBank/DDBJ databases">
        <authorList>
            <person name="Li R."/>
            <person name="Bekaert M."/>
        </authorList>
    </citation>
    <scope>NUCLEOTIDE SEQUENCE [LARGE SCALE GENOMIC DNA]</scope>
    <source>
        <strain evidence="9">wild</strain>
    </source>
</reference>